<dbReference type="EMBL" id="GGEC01013836">
    <property type="protein sequence ID" value="MBW94319.1"/>
    <property type="molecule type" value="Transcribed_RNA"/>
</dbReference>
<feature type="region of interest" description="Disordered" evidence="1">
    <location>
        <begin position="32"/>
        <end position="173"/>
    </location>
</feature>
<evidence type="ECO:0000256" key="1">
    <source>
        <dbReference type="SAM" id="MobiDB-lite"/>
    </source>
</evidence>
<evidence type="ECO:0000259" key="2">
    <source>
        <dbReference type="Pfam" id="PF05627"/>
    </source>
</evidence>
<feature type="domain" description="RIN4 pathogenic type III effector avirulence factor Avr cleavage site" evidence="2">
    <location>
        <begin position="3"/>
        <end position="30"/>
    </location>
</feature>
<dbReference type="InterPro" id="IPR008700">
    <property type="entry name" value="TypeIII_avirulence_cleave"/>
</dbReference>
<dbReference type="Pfam" id="PF05627">
    <property type="entry name" value="AvrRpt-cleavage"/>
    <property type="match status" value="1"/>
</dbReference>
<evidence type="ECO:0000313" key="3">
    <source>
        <dbReference type="EMBL" id="MBW94319.1"/>
    </source>
</evidence>
<name>A0A2P2JLJ1_RHIMU</name>
<reference evidence="3" key="1">
    <citation type="submission" date="2018-02" db="EMBL/GenBank/DDBJ databases">
        <title>Rhizophora mucronata_Transcriptome.</title>
        <authorList>
            <person name="Meera S.P."/>
            <person name="Sreeshan A."/>
            <person name="Augustine A."/>
        </authorList>
    </citation>
    <scope>NUCLEOTIDE SEQUENCE</scope>
    <source>
        <tissue evidence="3">Leaf</tissue>
    </source>
</reference>
<accession>A0A2P2JLJ1</accession>
<proteinExistence type="predicted"/>
<organism evidence="3">
    <name type="scientific">Rhizophora mucronata</name>
    <name type="common">Asiatic mangrove</name>
    <dbReference type="NCBI Taxonomy" id="61149"/>
    <lineage>
        <taxon>Eukaryota</taxon>
        <taxon>Viridiplantae</taxon>
        <taxon>Streptophyta</taxon>
        <taxon>Embryophyta</taxon>
        <taxon>Tracheophyta</taxon>
        <taxon>Spermatophyta</taxon>
        <taxon>Magnoliopsida</taxon>
        <taxon>eudicotyledons</taxon>
        <taxon>Gunneridae</taxon>
        <taxon>Pentapetalae</taxon>
        <taxon>rosids</taxon>
        <taxon>fabids</taxon>
        <taxon>Malpighiales</taxon>
        <taxon>Rhizophoraceae</taxon>
        <taxon>Rhizophora</taxon>
    </lineage>
</organism>
<feature type="compositionally biased region" description="Polar residues" evidence="1">
    <location>
        <begin position="80"/>
        <end position="90"/>
    </location>
</feature>
<dbReference type="AlphaFoldDB" id="A0A2P2JLJ1"/>
<sequence length="231" mass="25851">MAQRSPVPKFGNWESEENVLYTAYFENARKGWSRGKTINPNDPLQNPDIVSEPEGPSGSEAVRRTHERHRSREDSDLKQFANSPARQENMNGRAGVELAPQRYGGRGVGSGESQKRPARRSGCSENSFDRSPLHYRARISGKSSGAPSPPWEGKGSYESGHATPGRSRLRPRGDESVSLLPSCSFAIIHMFDIEFIDPLLSFQWHLNPPIRFFWHLAMFSPPGKVLACNIF</sequence>
<protein>
    <submittedName>
        <fullName evidence="3">RPM1-interacting protein 4</fullName>
    </submittedName>
</protein>